<dbReference type="InterPro" id="IPR051486">
    <property type="entry name" value="Hcy_S-methyltransferase"/>
</dbReference>
<reference evidence="7 8" key="1">
    <citation type="journal article" date="2024" name="Nat. Commun.">
        <title>Phylogenomics reveals the evolutionary origins of lichenization in chlorophyte algae.</title>
        <authorList>
            <person name="Puginier C."/>
            <person name="Libourel C."/>
            <person name="Otte J."/>
            <person name="Skaloud P."/>
            <person name="Haon M."/>
            <person name="Grisel S."/>
            <person name="Petersen M."/>
            <person name="Berrin J.G."/>
            <person name="Delaux P.M."/>
            <person name="Dal Grande F."/>
            <person name="Keller J."/>
        </authorList>
    </citation>
    <scope>NUCLEOTIDE SEQUENCE [LARGE SCALE GENOMIC DNA]</scope>
    <source>
        <strain evidence="7 8">SAG 216-7</strain>
    </source>
</reference>
<dbReference type="InterPro" id="IPR017226">
    <property type="entry name" value="BHMT-like"/>
</dbReference>
<evidence type="ECO:0000256" key="3">
    <source>
        <dbReference type="ARBA" id="ARBA00022723"/>
    </source>
</evidence>
<sequence>MSKDPLATIVAGSGKRGAVLDGGFATQLESMGRDISQDHLWSARMLAEDPAAVQQVHTVFYEAGADVATTASYQASFSGFEQAGYGRADAEELMRRSVQLADAARQIFWSKHQDWLQAGPGLGSQGWQATRLRPLVAFSAGPYGAALADGSEYDGSYAERVTEEQLMDFHRQRLQAVVGAPGIDLIAFETVPCLKELRAISRLLRTEPIGVPAWISCSAKSGTAISHGEDLIEDCLPVMCEPASVVAVGVNCLPPQLVTPLIQRMAAAGQQRGVPAKLLLAYPNSGEEWDAASREWRGSSRLEVQTFGRSARLWADSGASIIGGCCRTTPEHIRSVADHLAF</sequence>
<evidence type="ECO:0000256" key="2">
    <source>
        <dbReference type="ARBA" id="ARBA00022679"/>
    </source>
</evidence>
<feature type="binding site" evidence="5">
    <location>
        <position position="326"/>
    </location>
    <ligand>
        <name>Zn(2+)</name>
        <dbReference type="ChEBI" id="CHEBI:29105"/>
    </ligand>
</feature>
<evidence type="ECO:0000259" key="6">
    <source>
        <dbReference type="PROSITE" id="PS50970"/>
    </source>
</evidence>
<dbReference type="PIRSF" id="PIRSF037505">
    <property type="entry name" value="Betaine_HMT"/>
    <property type="match status" value="1"/>
</dbReference>
<evidence type="ECO:0000256" key="1">
    <source>
        <dbReference type="ARBA" id="ARBA00022603"/>
    </source>
</evidence>
<proteinExistence type="predicted"/>
<dbReference type="PANTHER" id="PTHR46015:SF1">
    <property type="entry name" value="HOMOCYSTEINE S-METHYLTRANSFERASE-LIKE ISOFORM 1"/>
    <property type="match status" value="1"/>
</dbReference>
<keyword evidence="2 5" id="KW-0808">Transferase</keyword>
<organism evidence="7 8">
    <name type="scientific">Coccomyxa subellipsoidea</name>
    <dbReference type="NCBI Taxonomy" id="248742"/>
    <lineage>
        <taxon>Eukaryota</taxon>
        <taxon>Viridiplantae</taxon>
        <taxon>Chlorophyta</taxon>
        <taxon>core chlorophytes</taxon>
        <taxon>Trebouxiophyceae</taxon>
        <taxon>Trebouxiophyceae incertae sedis</taxon>
        <taxon>Coccomyxaceae</taxon>
        <taxon>Coccomyxa</taxon>
    </lineage>
</organism>
<name>A0ABR2Z3H9_9CHLO</name>
<dbReference type="PANTHER" id="PTHR46015">
    <property type="entry name" value="ZGC:172121"/>
    <property type="match status" value="1"/>
</dbReference>
<comment type="cofactor">
    <cofactor evidence="5">
        <name>Zn(2+)</name>
        <dbReference type="ChEBI" id="CHEBI:29105"/>
    </cofactor>
</comment>
<dbReference type="SUPFAM" id="SSF82282">
    <property type="entry name" value="Homocysteine S-methyltransferase"/>
    <property type="match status" value="1"/>
</dbReference>
<dbReference type="Proteomes" id="UP001491310">
    <property type="component" value="Unassembled WGS sequence"/>
</dbReference>
<feature type="binding site" evidence="5">
    <location>
        <position position="325"/>
    </location>
    <ligand>
        <name>Zn(2+)</name>
        <dbReference type="ChEBI" id="CHEBI:29105"/>
    </ligand>
</feature>
<dbReference type="Pfam" id="PF02574">
    <property type="entry name" value="S-methyl_trans"/>
    <property type="match status" value="1"/>
</dbReference>
<dbReference type="PROSITE" id="PS50970">
    <property type="entry name" value="HCY"/>
    <property type="match status" value="1"/>
</dbReference>
<keyword evidence="4 5" id="KW-0862">Zinc</keyword>
<protein>
    <recommendedName>
        <fullName evidence="6">Hcy-binding domain-containing protein</fullName>
    </recommendedName>
</protein>
<dbReference type="EMBL" id="JALJOT010000001">
    <property type="protein sequence ID" value="KAK9918748.1"/>
    <property type="molecule type" value="Genomic_DNA"/>
</dbReference>
<dbReference type="InterPro" id="IPR003726">
    <property type="entry name" value="HCY_dom"/>
</dbReference>
<evidence type="ECO:0000256" key="4">
    <source>
        <dbReference type="ARBA" id="ARBA00022833"/>
    </source>
</evidence>
<evidence type="ECO:0000313" key="7">
    <source>
        <dbReference type="EMBL" id="KAK9918748.1"/>
    </source>
</evidence>
<evidence type="ECO:0000313" key="8">
    <source>
        <dbReference type="Proteomes" id="UP001491310"/>
    </source>
</evidence>
<feature type="binding site" evidence="5">
    <location>
        <position position="252"/>
    </location>
    <ligand>
        <name>Zn(2+)</name>
        <dbReference type="ChEBI" id="CHEBI:29105"/>
    </ligand>
</feature>
<feature type="domain" description="Hcy-binding" evidence="6">
    <location>
        <begin position="6"/>
        <end position="340"/>
    </location>
</feature>
<keyword evidence="1 5" id="KW-0489">Methyltransferase</keyword>
<accession>A0ABR2Z3H9</accession>
<keyword evidence="8" id="KW-1185">Reference proteome</keyword>
<dbReference type="Gene3D" id="3.20.20.330">
    <property type="entry name" value="Homocysteine-binding-like domain"/>
    <property type="match status" value="1"/>
</dbReference>
<dbReference type="InterPro" id="IPR036589">
    <property type="entry name" value="HCY_dom_sf"/>
</dbReference>
<evidence type="ECO:0000256" key="5">
    <source>
        <dbReference type="PROSITE-ProRule" id="PRU00333"/>
    </source>
</evidence>
<gene>
    <name evidence="7" type="ORF">WJX75_006530</name>
</gene>
<comment type="caution">
    <text evidence="7">The sequence shown here is derived from an EMBL/GenBank/DDBJ whole genome shotgun (WGS) entry which is preliminary data.</text>
</comment>
<keyword evidence="3 5" id="KW-0479">Metal-binding</keyword>
<dbReference type="NCBIfam" id="NF007020">
    <property type="entry name" value="PRK09485.1"/>
    <property type="match status" value="1"/>
</dbReference>